<dbReference type="Proteomes" id="UP000466442">
    <property type="component" value="Unassembled WGS sequence"/>
</dbReference>
<dbReference type="InterPro" id="IPR036047">
    <property type="entry name" value="F-box-like_dom_sf"/>
</dbReference>
<dbReference type="PROSITE" id="PS50181">
    <property type="entry name" value="FBOX"/>
    <property type="match status" value="1"/>
</dbReference>
<dbReference type="GO" id="GO:0031146">
    <property type="term" value="P:SCF-dependent proteasomal ubiquitin-dependent protein catabolic process"/>
    <property type="evidence" value="ECO:0007669"/>
    <property type="project" value="TreeGrafter"/>
</dbReference>
<protein>
    <recommendedName>
        <fullName evidence="2">F-box domain-containing protein</fullName>
    </recommendedName>
</protein>
<dbReference type="PANTHER" id="PTHR12874:SF9">
    <property type="entry name" value="F-BOX ONLY PROTEIN 48"/>
    <property type="match status" value="1"/>
</dbReference>
<evidence type="ECO:0000313" key="4">
    <source>
        <dbReference type="Proteomes" id="UP000466442"/>
    </source>
</evidence>
<proteinExistence type="predicted"/>
<feature type="signal peptide" evidence="1">
    <location>
        <begin position="1"/>
        <end position="20"/>
    </location>
</feature>
<dbReference type="GO" id="GO:0005737">
    <property type="term" value="C:cytoplasm"/>
    <property type="evidence" value="ECO:0007669"/>
    <property type="project" value="TreeGrafter"/>
</dbReference>
<keyword evidence="1" id="KW-0732">Signal</keyword>
<dbReference type="OrthoDB" id="10257471at2759"/>
<evidence type="ECO:0000313" key="3">
    <source>
        <dbReference type="EMBL" id="KAF6206356.1"/>
    </source>
</evidence>
<comment type="caution">
    <text evidence="3">The sequence shown here is derived from an EMBL/GenBank/DDBJ whole genome shotgun (WGS) entry which is preliminary data.</text>
</comment>
<dbReference type="SUPFAM" id="SSF81383">
    <property type="entry name" value="F-box domain"/>
    <property type="match status" value="1"/>
</dbReference>
<organism evidence="3 4">
    <name type="scientific">Apolygus lucorum</name>
    <name type="common">Small green plant bug</name>
    <name type="synonym">Lygocoris lucorum</name>
    <dbReference type="NCBI Taxonomy" id="248454"/>
    <lineage>
        <taxon>Eukaryota</taxon>
        <taxon>Metazoa</taxon>
        <taxon>Ecdysozoa</taxon>
        <taxon>Arthropoda</taxon>
        <taxon>Hexapoda</taxon>
        <taxon>Insecta</taxon>
        <taxon>Pterygota</taxon>
        <taxon>Neoptera</taxon>
        <taxon>Paraneoptera</taxon>
        <taxon>Hemiptera</taxon>
        <taxon>Heteroptera</taxon>
        <taxon>Panheteroptera</taxon>
        <taxon>Cimicomorpha</taxon>
        <taxon>Miridae</taxon>
        <taxon>Mirini</taxon>
        <taxon>Apolygus</taxon>
    </lineage>
</organism>
<feature type="domain" description="F-box" evidence="2">
    <location>
        <begin position="35"/>
        <end position="75"/>
    </location>
</feature>
<dbReference type="Gene3D" id="1.20.1280.50">
    <property type="match status" value="1"/>
</dbReference>
<dbReference type="InterPro" id="IPR001810">
    <property type="entry name" value="F-box_dom"/>
</dbReference>
<dbReference type="SMART" id="SM00256">
    <property type="entry name" value="FBOX"/>
    <property type="match status" value="1"/>
</dbReference>
<sequence length="529" mass="60340">MCIYLIFFGLIGSNIWSGRSEPSVICHLFKMPPVLPPEVLMHIFSYLDLEELMTARHVCRSWWEVIDCDRLWKPQLLKRRINLDSVKLENAGSEHEPEFSSQWAQLASAYYGTLSTNWENNKNKSTKFSRSTRGVAIRVPYMIKTFNLSRIQFVEVMRLVNGDFVVDAHLPLPVDQYGRHQYYDYDEYYEPCMNTDNVFAVTLNTTTVIFKRSDGRFSFAKAVQFSGFEPFFSSLDTSETPQFIFMRNRAFSCSCCCVTDDTLWLEVTDKSVGEKTVFVWDYASSKLLLMVDVRQFIGCSDDYVFLMTCEGGLTIHSFNGTTLWSGGSEVLLPSVCWNKLGCAFIDIKEFPAVEPTFIELPKLTVRNIGVAQTIAIALHETDQLAYCLRRQDSAAHITCISLRHGGVLWDAITSATWPSDSSMLFRFKLKVIMGKYVAVYAFNDSRMVGDRNKHYLYSTSGGKYLGCVVIDSHSTIQYSSDEFVITRTWGIAAWGNLGVDYQLYNFLLQKEEPSQPTETVAVQEDNLPN</sequence>
<name>A0A8S9XE29_APOLU</name>
<dbReference type="GO" id="GO:0019005">
    <property type="term" value="C:SCF ubiquitin ligase complex"/>
    <property type="evidence" value="ECO:0007669"/>
    <property type="project" value="TreeGrafter"/>
</dbReference>
<gene>
    <name evidence="3" type="ORF">GE061_017589</name>
</gene>
<reference evidence="3" key="1">
    <citation type="journal article" date="2021" name="Mol. Ecol. Resour.">
        <title>Apolygus lucorum genome provides insights into omnivorousness and mesophyll feeding.</title>
        <authorList>
            <person name="Liu Y."/>
            <person name="Liu H."/>
            <person name="Wang H."/>
            <person name="Huang T."/>
            <person name="Liu B."/>
            <person name="Yang B."/>
            <person name="Yin L."/>
            <person name="Li B."/>
            <person name="Zhang Y."/>
            <person name="Zhang S."/>
            <person name="Jiang F."/>
            <person name="Zhang X."/>
            <person name="Ren Y."/>
            <person name="Wang B."/>
            <person name="Wang S."/>
            <person name="Lu Y."/>
            <person name="Wu K."/>
            <person name="Fan W."/>
            <person name="Wang G."/>
        </authorList>
    </citation>
    <scope>NUCLEOTIDE SEQUENCE</scope>
    <source>
        <strain evidence="3">12Hb</strain>
    </source>
</reference>
<evidence type="ECO:0000259" key="2">
    <source>
        <dbReference type="PROSITE" id="PS50181"/>
    </source>
</evidence>
<dbReference type="PANTHER" id="PTHR12874">
    <property type="entry name" value="F-BOX ONLY PROTEIN 48-RELATED"/>
    <property type="match status" value="1"/>
</dbReference>
<dbReference type="Pfam" id="PF12937">
    <property type="entry name" value="F-box-like"/>
    <property type="match status" value="1"/>
</dbReference>
<dbReference type="AlphaFoldDB" id="A0A8S9XE29"/>
<evidence type="ECO:0000256" key="1">
    <source>
        <dbReference type="SAM" id="SignalP"/>
    </source>
</evidence>
<accession>A0A8S9XE29</accession>
<dbReference type="EMBL" id="WIXP02000008">
    <property type="protein sequence ID" value="KAF6206356.1"/>
    <property type="molecule type" value="Genomic_DNA"/>
</dbReference>
<keyword evidence="4" id="KW-1185">Reference proteome</keyword>
<feature type="chain" id="PRO_5035800283" description="F-box domain-containing protein" evidence="1">
    <location>
        <begin position="21"/>
        <end position="529"/>
    </location>
</feature>